<dbReference type="PANTHER" id="PTHR47623">
    <property type="entry name" value="OS09G0287300 PROTEIN"/>
    <property type="match status" value="1"/>
</dbReference>
<dbReference type="Proteomes" id="UP000295096">
    <property type="component" value="Unassembled WGS sequence"/>
</dbReference>
<dbReference type="Gene3D" id="3.40.50.1240">
    <property type="entry name" value="Phosphoglycerate mutase-like"/>
    <property type="match status" value="1"/>
</dbReference>
<dbReference type="SMART" id="SM00855">
    <property type="entry name" value="PGAM"/>
    <property type="match status" value="1"/>
</dbReference>
<evidence type="ECO:0000313" key="1">
    <source>
        <dbReference type="EMBL" id="TDH63808.1"/>
    </source>
</evidence>
<dbReference type="SUPFAM" id="SSF53254">
    <property type="entry name" value="Phosphoglycerate mutase-like"/>
    <property type="match status" value="1"/>
</dbReference>
<sequence>MRQLLLLRHAKSSWDDPALSDHARPLNARGRRAAAAIAQAMRELGLAPDIVLVSSARRTLQTLESLTPFDDPALVEPMDALYLAPWRGILAAIQEVPETARSLLVIGHNPGLHELAMALAGIDEGLAAMGRGGLTARRLSEGYPTGALVEFSIASPWHLLEPGGGRLIRFIQPRDLLAADTTETIG</sequence>
<dbReference type="AlphaFoldDB" id="A0A4R5QLQ7"/>
<gene>
    <name evidence="1" type="ORF">E2C06_05645</name>
</gene>
<dbReference type="RefSeq" id="WP_133287602.1">
    <property type="nucleotide sequence ID" value="NZ_SMSJ01000004.1"/>
</dbReference>
<proteinExistence type="predicted"/>
<evidence type="ECO:0000313" key="2">
    <source>
        <dbReference type="Proteomes" id="UP000295096"/>
    </source>
</evidence>
<keyword evidence="2" id="KW-1185">Reference proteome</keyword>
<name>A0A4R5QLQ7_9PROT</name>
<dbReference type="Pfam" id="PF00300">
    <property type="entry name" value="His_Phos_1"/>
    <property type="match status" value="1"/>
</dbReference>
<protein>
    <submittedName>
        <fullName evidence="1">Histidine phosphatase family protein</fullName>
    </submittedName>
</protein>
<comment type="caution">
    <text evidence="1">The sequence shown here is derived from an EMBL/GenBank/DDBJ whole genome shotgun (WGS) entry which is preliminary data.</text>
</comment>
<dbReference type="PANTHER" id="PTHR47623:SF1">
    <property type="entry name" value="OS09G0287300 PROTEIN"/>
    <property type="match status" value="1"/>
</dbReference>
<dbReference type="CDD" id="cd07067">
    <property type="entry name" value="HP_PGM_like"/>
    <property type="match status" value="1"/>
</dbReference>
<reference evidence="1 2" key="1">
    <citation type="journal article" date="2016" name="J. Microbiol.">
        <title>Dankookia rubra gen. nov., sp. nov., an alphaproteobacterium isolated from sediment of a shallow stream.</title>
        <authorList>
            <person name="Kim W.H."/>
            <person name="Kim D.H."/>
            <person name="Kang K."/>
            <person name="Ahn T.Y."/>
        </authorList>
    </citation>
    <scope>NUCLEOTIDE SEQUENCE [LARGE SCALE GENOMIC DNA]</scope>
    <source>
        <strain evidence="1 2">JCM30602</strain>
    </source>
</reference>
<accession>A0A4R5QLQ7</accession>
<organism evidence="1 2">
    <name type="scientific">Dankookia rubra</name>
    <dbReference type="NCBI Taxonomy" id="1442381"/>
    <lineage>
        <taxon>Bacteria</taxon>
        <taxon>Pseudomonadati</taxon>
        <taxon>Pseudomonadota</taxon>
        <taxon>Alphaproteobacteria</taxon>
        <taxon>Acetobacterales</taxon>
        <taxon>Roseomonadaceae</taxon>
        <taxon>Dankookia</taxon>
    </lineage>
</organism>
<dbReference type="InterPro" id="IPR013078">
    <property type="entry name" value="His_Pase_superF_clade-1"/>
</dbReference>
<dbReference type="OrthoDB" id="9810154at2"/>
<dbReference type="EMBL" id="SMSJ01000004">
    <property type="protein sequence ID" value="TDH63808.1"/>
    <property type="molecule type" value="Genomic_DNA"/>
</dbReference>
<dbReference type="InterPro" id="IPR029033">
    <property type="entry name" value="His_PPase_superfam"/>
</dbReference>